<dbReference type="InterPro" id="IPR010285">
    <property type="entry name" value="DNA_helicase_pif1-like_DEAD"/>
</dbReference>
<feature type="domain" description="DNA helicase Pif1-like DEAD-box helicase" evidence="3">
    <location>
        <begin position="563"/>
        <end position="692"/>
    </location>
</feature>
<evidence type="ECO:0000256" key="1">
    <source>
        <dbReference type="RuleBase" id="RU363044"/>
    </source>
</evidence>
<keyword evidence="1" id="KW-0233">DNA recombination</keyword>
<dbReference type="PANTHER" id="PTHR10492">
    <property type="match status" value="1"/>
</dbReference>
<gene>
    <name evidence="6" type="primary">LOC104738538</name>
</gene>
<dbReference type="SUPFAM" id="SSF52540">
    <property type="entry name" value="P-loop containing nucleoside triphosphate hydrolases"/>
    <property type="match status" value="2"/>
</dbReference>
<reference evidence="6" key="2">
    <citation type="submission" date="2025-08" db="UniProtKB">
        <authorList>
            <consortium name="RefSeq"/>
        </authorList>
    </citation>
    <scope>IDENTIFICATION</scope>
    <source>
        <tissue evidence="6">Leaf</tissue>
    </source>
</reference>
<dbReference type="RefSeq" id="XP_010457003.2">
    <property type="nucleotide sequence ID" value="XM_010458701.2"/>
</dbReference>
<name>A0ABM0VJ31_CAMSA</name>
<sequence length="887" mass="101787">MAICRWFGNPDLFITFTANPNWPEFTEHLQTYTTEGSNSRPDLQSRFFKMKLEEMLSDFNKGVFFPIHVAVVYTIEFQKRGLPHAHILLWLEGSSKNPEPAVIDQFMSAELPDKEIDREGFELVEKHMMHGPCGFDRPYSPCMENGLCSKKYPQAFVDNTTIDNSGYVVYRRRNDDSKFVFKGLTRLDNRHVVPHNINLLKKYMAHINVEWCCKTSAVKYLFKYITKGVDKATFVIVRPSRGKKKKSLDKEEAQPVDEISEYLDCRYVSACEAVWRIFAFHIHYHKPAVIRLQIHLQDQQRLLFDQLQSLNNIITREDVEKTMLTEWMATNKREKESVDVGYISETKAYNLTYMEFPKFYVWNTTKIWTKRKQGFAIGRIVHIHPSAGDLFYLRILLNIVRGATSFDDIKTIGGVVYATNKEACYIRGLLDDDKEWHDVLKEAALWATAYQMRYLFVKLLIYCEVANPRQLWTKNWRYLAEDVQQNQKKVFQFTHLDLKDVELEQYALIEIEQLLMDNDRSLTNFPDMPLPDKAILKRISQSILTEDLQFDIDKEREDHGRPGGTRKTYLYKTIIAKLHSISKVVIPVASAGIAALLLPGGRTAHSCFKIPININEASTCEIKHGTMLGTLLTKADLIIWDEASMAHKHAFEAVDRTMRDLMALDDETALNKPFGGKIVLLGGDFRQILPSYMERQYLTERAILTPRNETVREINDYQLSMVPGDSKEVSRPTKPPITVESGGTSNAPEKSKPEKGLCNGTRLLITKLSQWITEAEILVGTHVGEKVLIPRIFLSPNDTKHPFTLRRKQFPVRVCYAMTINNSQGQSLKQVALYLPQSVFTDGQLYVALSCVTSNTCLKILDASSEKDGTAGVMNIVYKEVFNNINT</sequence>
<proteinExistence type="inferred from homology"/>
<dbReference type="PANTHER" id="PTHR10492:SF90">
    <property type="entry name" value="ATP-DEPENDENT DNA HELICASE"/>
    <property type="match status" value="1"/>
</dbReference>
<dbReference type="Gene3D" id="3.40.50.300">
    <property type="entry name" value="P-loop containing nucleotide triphosphate hydrolases"/>
    <property type="match status" value="1"/>
</dbReference>
<dbReference type="Proteomes" id="UP000694864">
    <property type="component" value="Chromosome 13"/>
</dbReference>
<dbReference type="GeneID" id="104738538"/>
<keyword evidence="1" id="KW-0227">DNA damage</keyword>
<evidence type="ECO:0000313" key="5">
    <source>
        <dbReference type="Proteomes" id="UP000694864"/>
    </source>
</evidence>
<dbReference type="InterPro" id="IPR027417">
    <property type="entry name" value="P-loop_NTPase"/>
</dbReference>
<keyword evidence="1" id="KW-0378">Hydrolase</keyword>
<dbReference type="Pfam" id="PF05970">
    <property type="entry name" value="PIF1"/>
    <property type="match status" value="1"/>
</dbReference>
<evidence type="ECO:0000313" key="6">
    <source>
        <dbReference type="RefSeq" id="XP_010457003.2"/>
    </source>
</evidence>
<evidence type="ECO:0000256" key="2">
    <source>
        <dbReference type="SAM" id="MobiDB-lite"/>
    </source>
</evidence>
<feature type="domain" description="Helitron helicase-like" evidence="4">
    <location>
        <begin position="1"/>
        <end position="89"/>
    </location>
</feature>
<accession>A0ABM0VJ31</accession>
<dbReference type="EC" id="5.6.2.3" evidence="1"/>
<evidence type="ECO:0000259" key="3">
    <source>
        <dbReference type="Pfam" id="PF05970"/>
    </source>
</evidence>
<dbReference type="InterPro" id="IPR025476">
    <property type="entry name" value="Helitron_helicase-like"/>
</dbReference>
<comment type="cofactor">
    <cofactor evidence="1">
        <name>Mg(2+)</name>
        <dbReference type="ChEBI" id="CHEBI:18420"/>
    </cofactor>
</comment>
<dbReference type="Pfam" id="PF14214">
    <property type="entry name" value="Helitron_like_N"/>
    <property type="match status" value="1"/>
</dbReference>
<feature type="region of interest" description="Disordered" evidence="2">
    <location>
        <begin position="723"/>
        <end position="755"/>
    </location>
</feature>
<protein>
    <recommendedName>
        <fullName evidence="1">ATP-dependent DNA helicase</fullName>
        <ecNumber evidence="1">5.6.2.3</ecNumber>
    </recommendedName>
</protein>
<comment type="similarity">
    <text evidence="1">Belongs to the helicase family.</text>
</comment>
<keyword evidence="1" id="KW-0347">Helicase</keyword>
<keyword evidence="5" id="KW-1185">Reference proteome</keyword>
<reference evidence="5" key="1">
    <citation type="journal article" date="2014" name="Nat. Commun.">
        <title>The emerging biofuel crop Camelina sativa retains a highly undifferentiated hexaploid genome structure.</title>
        <authorList>
            <person name="Kagale S."/>
            <person name="Koh C."/>
            <person name="Nixon J."/>
            <person name="Bollina V."/>
            <person name="Clarke W.E."/>
            <person name="Tuteja R."/>
            <person name="Spillane C."/>
            <person name="Robinson S.J."/>
            <person name="Links M.G."/>
            <person name="Clarke C."/>
            <person name="Higgins E.E."/>
            <person name="Huebert T."/>
            <person name="Sharpe A.G."/>
            <person name="Parkin I.A."/>
        </authorList>
    </citation>
    <scope>NUCLEOTIDE SEQUENCE [LARGE SCALE GENOMIC DNA]</scope>
    <source>
        <strain evidence="5">cv. DH55</strain>
    </source>
</reference>
<keyword evidence="1" id="KW-0067">ATP-binding</keyword>
<keyword evidence="1" id="KW-0547">Nucleotide-binding</keyword>
<organism evidence="5 6">
    <name type="scientific">Camelina sativa</name>
    <name type="common">False flax</name>
    <name type="synonym">Myagrum sativum</name>
    <dbReference type="NCBI Taxonomy" id="90675"/>
    <lineage>
        <taxon>Eukaryota</taxon>
        <taxon>Viridiplantae</taxon>
        <taxon>Streptophyta</taxon>
        <taxon>Embryophyta</taxon>
        <taxon>Tracheophyta</taxon>
        <taxon>Spermatophyta</taxon>
        <taxon>Magnoliopsida</taxon>
        <taxon>eudicotyledons</taxon>
        <taxon>Gunneridae</taxon>
        <taxon>Pentapetalae</taxon>
        <taxon>rosids</taxon>
        <taxon>malvids</taxon>
        <taxon>Brassicales</taxon>
        <taxon>Brassicaceae</taxon>
        <taxon>Camelineae</taxon>
        <taxon>Camelina</taxon>
    </lineage>
</organism>
<evidence type="ECO:0000259" key="4">
    <source>
        <dbReference type="Pfam" id="PF14214"/>
    </source>
</evidence>
<keyword evidence="1" id="KW-0234">DNA repair</keyword>
<comment type="catalytic activity">
    <reaction evidence="1">
        <text>ATP + H2O = ADP + phosphate + H(+)</text>
        <dbReference type="Rhea" id="RHEA:13065"/>
        <dbReference type="ChEBI" id="CHEBI:15377"/>
        <dbReference type="ChEBI" id="CHEBI:15378"/>
        <dbReference type="ChEBI" id="CHEBI:30616"/>
        <dbReference type="ChEBI" id="CHEBI:43474"/>
        <dbReference type="ChEBI" id="CHEBI:456216"/>
        <dbReference type="EC" id="5.6.2.3"/>
    </reaction>
</comment>